<evidence type="ECO:0000313" key="2">
    <source>
        <dbReference type="Proteomes" id="UP000267096"/>
    </source>
</evidence>
<reference evidence="1 2" key="2">
    <citation type="submission" date="2018-11" db="EMBL/GenBank/DDBJ databases">
        <authorList>
            <consortium name="Pathogen Informatics"/>
        </authorList>
    </citation>
    <scope>NUCLEOTIDE SEQUENCE [LARGE SCALE GENOMIC DNA]</scope>
</reference>
<reference evidence="3" key="1">
    <citation type="submission" date="2017-02" db="UniProtKB">
        <authorList>
            <consortium name="WormBaseParasite"/>
        </authorList>
    </citation>
    <scope>IDENTIFICATION</scope>
</reference>
<dbReference type="AlphaFoldDB" id="A0A0M3JME5"/>
<sequence>MNLSGVRLVRAVRRSYVDLDFARHIPKEYVDRLKRVVPKKVYDNRFGAPAITRWTFVN</sequence>
<evidence type="ECO:0000313" key="1">
    <source>
        <dbReference type="EMBL" id="VDK32966.1"/>
    </source>
</evidence>
<proteinExistence type="predicted"/>
<dbReference type="OrthoDB" id="262547at2759"/>
<name>A0A0M3JME5_ANISI</name>
<organism evidence="3">
    <name type="scientific">Anisakis simplex</name>
    <name type="common">Herring worm</name>
    <dbReference type="NCBI Taxonomy" id="6269"/>
    <lineage>
        <taxon>Eukaryota</taxon>
        <taxon>Metazoa</taxon>
        <taxon>Ecdysozoa</taxon>
        <taxon>Nematoda</taxon>
        <taxon>Chromadorea</taxon>
        <taxon>Rhabditida</taxon>
        <taxon>Spirurina</taxon>
        <taxon>Ascaridomorpha</taxon>
        <taxon>Ascaridoidea</taxon>
        <taxon>Anisakidae</taxon>
        <taxon>Anisakis</taxon>
        <taxon>Anisakis simplex complex</taxon>
    </lineage>
</organism>
<keyword evidence="2" id="KW-1185">Reference proteome</keyword>
<accession>A0A0M3JME5</accession>
<dbReference type="EMBL" id="UYRR01023755">
    <property type="protein sequence ID" value="VDK32966.1"/>
    <property type="molecule type" value="Genomic_DNA"/>
</dbReference>
<protein>
    <submittedName>
        <fullName evidence="3">Probable 39S ribosomal protein L24, mitochondrial (inferred by orthology to a C. elegans protein)</fullName>
    </submittedName>
</protein>
<dbReference type="WBParaSite" id="ASIM_0000883001-mRNA-1">
    <property type="protein sequence ID" value="ASIM_0000883001-mRNA-1"/>
    <property type="gene ID" value="ASIM_0000883001"/>
</dbReference>
<dbReference type="Proteomes" id="UP000267096">
    <property type="component" value="Unassembled WGS sequence"/>
</dbReference>
<evidence type="ECO:0000313" key="3">
    <source>
        <dbReference type="WBParaSite" id="ASIM_0000883001-mRNA-1"/>
    </source>
</evidence>
<gene>
    <name evidence="1" type="ORF">ASIM_LOCUS8578</name>
</gene>